<evidence type="ECO:0000313" key="3">
    <source>
        <dbReference type="Proteomes" id="UP000593571"/>
    </source>
</evidence>
<sequence>MIAGSYSRSILSFLRNLHTVFHSDCTNLQSCQQCMRVPFSPHPLQYLLLRVQLMIAILTDVVLIAILTGVVLICVSLIARDVEHLFKYLLAICRSSREKCLLRSSAHFLIGSFVFLLLLSGMSSLYVLDLRPLSEVLLVNIFPHLDGYLFTLLVISFAEQNLFSFM</sequence>
<protein>
    <submittedName>
        <fullName evidence="2">Uncharacterized protein</fullName>
    </submittedName>
</protein>
<gene>
    <name evidence="2" type="ORF">HJG63_010661</name>
</gene>
<dbReference type="Proteomes" id="UP000593571">
    <property type="component" value="Unassembled WGS sequence"/>
</dbReference>
<feature type="transmembrane region" description="Helical" evidence="1">
    <location>
        <begin position="100"/>
        <end position="127"/>
    </location>
</feature>
<keyword evidence="1" id="KW-0812">Transmembrane</keyword>
<keyword evidence="1" id="KW-1133">Transmembrane helix</keyword>
<evidence type="ECO:0000313" key="2">
    <source>
        <dbReference type="EMBL" id="KAF6485471.1"/>
    </source>
</evidence>
<dbReference type="EMBL" id="JACASE010000003">
    <property type="protein sequence ID" value="KAF6485471.1"/>
    <property type="molecule type" value="Genomic_DNA"/>
</dbReference>
<comment type="caution">
    <text evidence="2">The sequence shown here is derived from an EMBL/GenBank/DDBJ whole genome shotgun (WGS) entry which is preliminary data.</text>
</comment>
<keyword evidence="3" id="KW-1185">Reference proteome</keyword>
<evidence type="ECO:0000256" key="1">
    <source>
        <dbReference type="SAM" id="Phobius"/>
    </source>
</evidence>
<proteinExistence type="predicted"/>
<feature type="transmembrane region" description="Helical" evidence="1">
    <location>
        <begin position="147"/>
        <end position="165"/>
    </location>
</feature>
<organism evidence="2 3">
    <name type="scientific">Rousettus aegyptiacus</name>
    <name type="common">Egyptian fruit bat</name>
    <name type="synonym">Pteropus aegyptiacus</name>
    <dbReference type="NCBI Taxonomy" id="9407"/>
    <lineage>
        <taxon>Eukaryota</taxon>
        <taxon>Metazoa</taxon>
        <taxon>Chordata</taxon>
        <taxon>Craniata</taxon>
        <taxon>Vertebrata</taxon>
        <taxon>Euteleostomi</taxon>
        <taxon>Mammalia</taxon>
        <taxon>Eutheria</taxon>
        <taxon>Laurasiatheria</taxon>
        <taxon>Chiroptera</taxon>
        <taxon>Yinpterochiroptera</taxon>
        <taxon>Pteropodoidea</taxon>
        <taxon>Pteropodidae</taxon>
        <taxon>Rousettinae</taxon>
        <taxon>Rousettus</taxon>
    </lineage>
</organism>
<keyword evidence="1" id="KW-0472">Membrane</keyword>
<feature type="transmembrane region" description="Helical" evidence="1">
    <location>
        <begin position="53"/>
        <end position="79"/>
    </location>
</feature>
<reference evidence="2 3" key="1">
    <citation type="journal article" date="2020" name="Nature">
        <title>Six reference-quality genomes reveal evolution of bat adaptations.</title>
        <authorList>
            <person name="Jebb D."/>
            <person name="Huang Z."/>
            <person name="Pippel M."/>
            <person name="Hughes G.M."/>
            <person name="Lavrichenko K."/>
            <person name="Devanna P."/>
            <person name="Winkler S."/>
            <person name="Jermiin L.S."/>
            <person name="Skirmuntt E.C."/>
            <person name="Katzourakis A."/>
            <person name="Burkitt-Gray L."/>
            <person name="Ray D.A."/>
            <person name="Sullivan K.A.M."/>
            <person name="Roscito J.G."/>
            <person name="Kirilenko B.M."/>
            <person name="Davalos L.M."/>
            <person name="Corthals A.P."/>
            <person name="Power M.L."/>
            <person name="Jones G."/>
            <person name="Ransome R.D."/>
            <person name="Dechmann D.K.N."/>
            <person name="Locatelli A.G."/>
            <person name="Puechmaille S.J."/>
            <person name="Fedrigo O."/>
            <person name="Jarvis E.D."/>
            <person name="Hiller M."/>
            <person name="Vernes S.C."/>
            <person name="Myers E.W."/>
            <person name="Teeling E.C."/>
        </authorList>
    </citation>
    <scope>NUCLEOTIDE SEQUENCE [LARGE SCALE GENOMIC DNA]</scope>
    <source>
        <strain evidence="2">MRouAeg1</strain>
        <tissue evidence="2">Muscle</tissue>
    </source>
</reference>
<accession>A0A7J8IMF7</accession>
<name>A0A7J8IMF7_ROUAE</name>
<dbReference type="AlphaFoldDB" id="A0A7J8IMF7"/>